<keyword evidence="1" id="KW-1185">Reference proteome</keyword>
<evidence type="ECO:0000313" key="2">
    <source>
        <dbReference type="RefSeq" id="XP_075077215.1"/>
    </source>
</evidence>
<evidence type="ECO:0000313" key="1">
    <source>
        <dbReference type="Proteomes" id="UP000790787"/>
    </source>
</evidence>
<dbReference type="RefSeq" id="XP_075077215.1">
    <property type="nucleotide sequence ID" value="XM_075221114.1"/>
</dbReference>
<sequence length="180" mass="20558">MGSPWPFATWGKDVIGPIEPDALNGHHFILVAIDYFTKWVEPSTYKAVTKKVVADFARNNIVCRFGIPKSIITDNAANLNIKVANKNIKRILRNIVDNQRQWNEKLSFALLGYRTTMRTSTGAMPYMLVYGTEAVIPAEVKIPSLRVTQEVKLDDTEWIQVRHEKLMLIDEKRMDAVCHD</sequence>
<reference evidence="2" key="2">
    <citation type="submission" date="2025-08" db="UniProtKB">
        <authorList>
            <consortium name="RefSeq"/>
        </authorList>
    </citation>
    <scope>IDENTIFICATION</scope>
    <source>
        <tissue evidence="2">Leaf</tissue>
    </source>
</reference>
<proteinExistence type="predicted"/>
<reference evidence="1" key="1">
    <citation type="journal article" date="2014" name="Nat. Commun.">
        <title>The tobacco genome sequence and its comparison with those of tomato and potato.</title>
        <authorList>
            <person name="Sierro N."/>
            <person name="Battey J.N."/>
            <person name="Ouadi S."/>
            <person name="Bakaher N."/>
            <person name="Bovet L."/>
            <person name="Willig A."/>
            <person name="Goepfert S."/>
            <person name="Peitsch M.C."/>
            <person name="Ivanov N.V."/>
        </authorList>
    </citation>
    <scope>NUCLEOTIDE SEQUENCE [LARGE SCALE GENOMIC DNA]</scope>
</reference>
<accession>A0AC58RX06</accession>
<protein>
    <submittedName>
        <fullName evidence="2">Uncharacterized protein LOC142163957</fullName>
    </submittedName>
</protein>
<organism evidence="1 2">
    <name type="scientific">Nicotiana tabacum</name>
    <name type="common">Common tobacco</name>
    <dbReference type="NCBI Taxonomy" id="4097"/>
    <lineage>
        <taxon>Eukaryota</taxon>
        <taxon>Viridiplantae</taxon>
        <taxon>Streptophyta</taxon>
        <taxon>Embryophyta</taxon>
        <taxon>Tracheophyta</taxon>
        <taxon>Spermatophyta</taxon>
        <taxon>Magnoliopsida</taxon>
        <taxon>eudicotyledons</taxon>
        <taxon>Gunneridae</taxon>
        <taxon>Pentapetalae</taxon>
        <taxon>asterids</taxon>
        <taxon>lamiids</taxon>
        <taxon>Solanales</taxon>
        <taxon>Solanaceae</taxon>
        <taxon>Nicotianoideae</taxon>
        <taxon>Nicotianeae</taxon>
        <taxon>Nicotiana</taxon>
    </lineage>
</organism>
<dbReference type="Proteomes" id="UP000790787">
    <property type="component" value="Chromosome 9"/>
</dbReference>
<name>A0AC58RX06_TOBAC</name>
<gene>
    <name evidence="2" type="primary">LOC142163957</name>
</gene>